<dbReference type="GO" id="GO:0001558">
    <property type="term" value="P:regulation of cell growth"/>
    <property type="evidence" value="ECO:0007669"/>
    <property type="project" value="InterPro"/>
</dbReference>
<organism evidence="3 4">
    <name type="scientific">Palleronia aestuarii</name>
    <dbReference type="NCBI Taxonomy" id="568105"/>
    <lineage>
        <taxon>Bacteria</taxon>
        <taxon>Pseudomonadati</taxon>
        <taxon>Pseudomonadota</taxon>
        <taxon>Alphaproteobacteria</taxon>
        <taxon>Rhodobacterales</taxon>
        <taxon>Roseobacteraceae</taxon>
        <taxon>Palleronia</taxon>
    </lineage>
</organism>
<evidence type="ECO:0000259" key="2">
    <source>
        <dbReference type="PROSITE" id="PS51740"/>
    </source>
</evidence>
<dbReference type="RefSeq" id="WP_111537858.1">
    <property type="nucleotide sequence ID" value="NZ_QKZL01000012.1"/>
</dbReference>
<dbReference type="SUPFAM" id="SSF89447">
    <property type="entry name" value="AbrB/MazE/MraZ-like"/>
    <property type="match status" value="1"/>
</dbReference>
<dbReference type="InterPro" id="IPR031848">
    <property type="entry name" value="PrlF_antitoxin"/>
</dbReference>
<dbReference type="SMART" id="SM00966">
    <property type="entry name" value="SpoVT_AbrB"/>
    <property type="match status" value="1"/>
</dbReference>
<dbReference type="InterPro" id="IPR037914">
    <property type="entry name" value="SpoVT-AbrB_sf"/>
</dbReference>
<reference evidence="3 4" key="1">
    <citation type="submission" date="2018-06" db="EMBL/GenBank/DDBJ databases">
        <title>Genomic Encyclopedia of Archaeal and Bacterial Type Strains, Phase II (KMG-II): from individual species to whole genera.</title>
        <authorList>
            <person name="Goeker M."/>
        </authorList>
    </citation>
    <scope>NUCLEOTIDE SEQUENCE [LARGE SCALE GENOMIC DNA]</scope>
    <source>
        <strain evidence="3 4">DSM 22009</strain>
    </source>
</reference>
<dbReference type="Pfam" id="PF15937">
    <property type="entry name" value="PrlF_antitoxin"/>
    <property type="match status" value="1"/>
</dbReference>
<evidence type="ECO:0000313" key="4">
    <source>
        <dbReference type="Proteomes" id="UP000248916"/>
    </source>
</evidence>
<dbReference type="Proteomes" id="UP000248916">
    <property type="component" value="Unassembled WGS sequence"/>
</dbReference>
<dbReference type="GO" id="GO:0097351">
    <property type="term" value="F:toxin sequestering activity"/>
    <property type="evidence" value="ECO:0007669"/>
    <property type="project" value="InterPro"/>
</dbReference>
<dbReference type="InterPro" id="IPR007159">
    <property type="entry name" value="SpoVT-AbrB_dom"/>
</dbReference>
<sequence>MFESTLTVKGQTTLPRDVRLALGLEPGDRVRYLVLDGGEVRILPVLKAASLAGLLSRPGRAAVTLEEMDRAIAEGAAE</sequence>
<proteinExistence type="predicted"/>
<feature type="domain" description="SpoVT-AbrB" evidence="2">
    <location>
        <begin position="1"/>
        <end position="47"/>
    </location>
</feature>
<keyword evidence="4" id="KW-1185">Reference proteome</keyword>
<protein>
    <submittedName>
        <fullName evidence="3">AbrB family looped-hinge helix DNA binding protein</fullName>
    </submittedName>
</protein>
<dbReference type="GO" id="GO:0003700">
    <property type="term" value="F:DNA-binding transcription factor activity"/>
    <property type="evidence" value="ECO:0007669"/>
    <property type="project" value="InterPro"/>
</dbReference>
<dbReference type="PROSITE" id="PS51740">
    <property type="entry name" value="SPOVT_ABRB"/>
    <property type="match status" value="1"/>
</dbReference>
<dbReference type="EMBL" id="QKZL01000012">
    <property type="protein sequence ID" value="PZX14896.1"/>
    <property type="molecule type" value="Genomic_DNA"/>
</dbReference>
<gene>
    <name evidence="3" type="ORF">LX81_02747</name>
</gene>
<name>A0A2W7NNT2_9RHOB</name>
<accession>A0A2W7NNT2</accession>
<comment type="caution">
    <text evidence="3">The sequence shown here is derived from an EMBL/GenBank/DDBJ whole genome shotgun (WGS) entry which is preliminary data.</text>
</comment>
<dbReference type="AlphaFoldDB" id="A0A2W7NNT2"/>
<dbReference type="OrthoDB" id="9809003at2"/>
<dbReference type="GO" id="GO:0003677">
    <property type="term" value="F:DNA binding"/>
    <property type="evidence" value="ECO:0007669"/>
    <property type="project" value="UniProtKB-UniRule"/>
</dbReference>
<keyword evidence="1" id="KW-0238">DNA-binding</keyword>
<evidence type="ECO:0000313" key="3">
    <source>
        <dbReference type="EMBL" id="PZX14896.1"/>
    </source>
</evidence>
<evidence type="ECO:0000256" key="1">
    <source>
        <dbReference type="PROSITE-ProRule" id="PRU01076"/>
    </source>
</evidence>
<dbReference type="NCBIfam" id="TIGR01439">
    <property type="entry name" value="lp_hng_hel_AbrB"/>
    <property type="match status" value="1"/>
</dbReference>
<dbReference type="Gene3D" id="2.10.260.10">
    <property type="match status" value="1"/>
</dbReference>